<protein>
    <submittedName>
        <fullName evidence="3">Uncharacterized protein</fullName>
    </submittedName>
</protein>
<feature type="chain" id="PRO_5045805989" evidence="2">
    <location>
        <begin position="22"/>
        <end position="219"/>
    </location>
</feature>
<feature type="region of interest" description="Disordered" evidence="1">
    <location>
        <begin position="183"/>
        <end position="219"/>
    </location>
</feature>
<gene>
    <name evidence="3" type="ORF">WG901_05965</name>
</gene>
<proteinExistence type="predicted"/>
<sequence length="219" mass="23502">MRKMNWLAFSAFALAASPAIAEPGVADRPDKPIMQKDVTAKDVVSTPATDLNLKKDEIPALLLAAEERPYTLTGLSTCRQLATAIGELDAILGEDVDVPQTEGRRTTPGRVAQSVVGSFIPFRGLIREVSGANSRDRALQAAILSGVARRSFLKGIGQGKGCRYPARSATLDVFNARMAALEEGKEPARARPADAEPVSTRGDTRAVRYVSRPMVQRAD</sequence>
<keyword evidence="4" id="KW-1185">Reference proteome</keyword>
<feature type="compositionally biased region" description="Basic and acidic residues" evidence="1">
    <location>
        <begin position="183"/>
        <end position="194"/>
    </location>
</feature>
<evidence type="ECO:0000313" key="4">
    <source>
        <dbReference type="Proteomes" id="UP001361239"/>
    </source>
</evidence>
<accession>A0ABU8RSU6</accession>
<name>A0ABU8RSU6_9SPHN</name>
<dbReference type="Proteomes" id="UP001361239">
    <property type="component" value="Unassembled WGS sequence"/>
</dbReference>
<evidence type="ECO:0000256" key="2">
    <source>
        <dbReference type="SAM" id="SignalP"/>
    </source>
</evidence>
<organism evidence="3 4">
    <name type="scientific">Novosphingobium anseongense</name>
    <dbReference type="NCBI Taxonomy" id="3133436"/>
    <lineage>
        <taxon>Bacteria</taxon>
        <taxon>Pseudomonadati</taxon>
        <taxon>Pseudomonadota</taxon>
        <taxon>Alphaproteobacteria</taxon>
        <taxon>Sphingomonadales</taxon>
        <taxon>Sphingomonadaceae</taxon>
        <taxon>Novosphingobium</taxon>
    </lineage>
</organism>
<reference evidence="3 4" key="1">
    <citation type="submission" date="2024-03" db="EMBL/GenBank/DDBJ databases">
        <authorList>
            <person name="Jo J.-H."/>
        </authorList>
    </citation>
    <scope>NUCLEOTIDE SEQUENCE [LARGE SCALE GENOMIC DNA]</scope>
    <source>
        <strain evidence="3 4">PS1R-30</strain>
    </source>
</reference>
<dbReference type="RefSeq" id="WP_339586089.1">
    <property type="nucleotide sequence ID" value="NZ_JBBHJZ010000001.1"/>
</dbReference>
<evidence type="ECO:0000256" key="1">
    <source>
        <dbReference type="SAM" id="MobiDB-lite"/>
    </source>
</evidence>
<feature type="signal peptide" evidence="2">
    <location>
        <begin position="1"/>
        <end position="21"/>
    </location>
</feature>
<evidence type="ECO:0000313" key="3">
    <source>
        <dbReference type="EMBL" id="MEJ5976170.1"/>
    </source>
</evidence>
<comment type="caution">
    <text evidence="3">The sequence shown here is derived from an EMBL/GenBank/DDBJ whole genome shotgun (WGS) entry which is preliminary data.</text>
</comment>
<dbReference type="EMBL" id="JBBHJZ010000001">
    <property type="protein sequence ID" value="MEJ5976170.1"/>
    <property type="molecule type" value="Genomic_DNA"/>
</dbReference>
<keyword evidence="2" id="KW-0732">Signal</keyword>